<name>A0A1F7IUF2_9BACT</name>
<protein>
    <recommendedName>
        <fullName evidence="2 6">Orotate phosphoribosyltransferase</fullName>
        <shortName evidence="6">OPRT</shortName>
        <shortName evidence="6">OPRTase</shortName>
        <ecNumber evidence="2 6">2.4.2.10</ecNumber>
    </recommendedName>
</protein>
<dbReference type="EC" id="2.4.2.10" evidence="2 6"/>
<proteinExistence type="inferred from homology"/>
<comment type="cofactor">
    <cofactor evidence="6">
        <name>Mg(2+)</name>
        <dbReference type="ChEBI" id="CHEBI:18420"/>
    </cofactor>
</comment>
<accession>A0A1F7IUF2</accession>
<feature type="binding site" evidence="6">
    <location>
        <position position="107"/>
    </location>
    <ligand>
        <name>5-phospho-alpha-D-ribose 1-diphosphate</name>
        <dbReference type="ChEBI" id="CHEBI:58017"/>
        <note>ligand shared between dimeric partners</note>
    </ligand>
</feature>
<comment type="subunit">
    <text evidence="6">Homodimer.</text>
</comment>
<keyword evidence="5 6" id="KW-0665">Pyrimidine biosynthesis</keyword>
<dbReference type="AlphaFoldDB" id="A0A1F7IUF2"/>
<evidence type="ECO:0000313" key="9">
    <source>
        <dbReference type="Proteomes" id="UP000177141"/>
    </source>
</evidence>
<dbReference type="GO" id="GO:0000287">
    <property type="term" value="F:magnesium ion binding"/>
    <property type="evidence" value="ECO:0007669"/>
    <property type="project" value="UniProtKB-UniRule"/>
</dbReference>
<sequence>MKTQQVAQEVAEMLLKIKAVTFRFDPPYTYTTGLKSPIYTDIRRVISFPDVRRKVVNYLFELMANIINFDDIDYVSGTATAGIPLAALMAEKLDIPMIYVRKATKKHGLENLIEGYLKKGSKVVVIEDIYSTGSSAIHNSDSIRRVGGKVDYSMAIMTYEIPQAEINFKKNDIKTLTLTTGKIVAKTAFEKNILTEKEKKKVIDWFDNPYEWAKKL</sequence>
<dbReference type="InterPro" id="IPR004467">
    <property type="entry name" value="Or_phspho_trans_dom"/>
</dbReference>
<comment type="function">
    <text evidence="6">Catalyzes the transfer of a ribosyl phosphate group from 5-phosphoribose 1-diphosphate to orotate, leading to the formation of orotidine monophosphate (OMP).</text>
</comment>
<keyword evidence="6" id="KW-0460">Magnesium</keyword>
<evidence type="ECO:0000256" key="1">
    <source>
        <dbReference type="ARBA" id="ARBA00004889"/>
    </source>
</evidence>
<dbReference type="EMBL" id="MGAL01000037">
    <property type="protein sequence ID" value="OGK46966.1"/>
    <property type="molecule type" value="Genomic_DNA"/>
</dbReference>
<comment type="similarity">
    <text evidence="6">Belongs to the purine/pyrimidine phosphoribosyltransferase family. PyrE subfamily.</text>
</comment>
<dbReference type="GO" id="GO:0019856">
    <property type="term" value="P:pyrimidine nucleobase biosynthetic process"/>
    <property type="evidence" value="ECO:0007669"/>
    <property type="project" value="TreeGrafter"/>
</dbReference>
<dbReference type="InterPro" id="IPR000836">
    <property type="entry name" value="PRTase_dom"/>
</dbReference>
<dbReference type="Proteomes" id="UP000177141">
    <property type="component" value="Unassembled WGS sequence"/>
</dbReference>
<evidence type="ECO:0000256" key="6">
    <source>
        <dbReference type="HAMAP-Rule" id="MF_01208"/>
    </source>
</evidence>
<dbReference type="NCBIfam" id="TIGR00336">
    <property type="entry name" value="pyrE"/>
    <property type="match status" value="1"/>
</dbReference>
<comment type="caution">
    <text evidence="8">The sequence shown here is derived from an EMBL/GenBank/DDBJ whole genome shotgun (WGS) entry which is preliminary data.</text>
</comment>
<dbReference type="CDD" id="cd06223">
    <property type="entry name" value="PRTases_typeI"/>
    <property type="match status" value="1"/>
</dbReference>
<dbReference type="Pfam" id="PF00156">
    <property type="entry name" value="Pribosyltran"/>
    <property type="match status" value="1"/>
</dbReference>
<evidence type="ECO:0000256" key="4">
    <source>
        <dbReference type="ARBA" id="ARBA00022679"/>
    </source>
</evidence>
<evidence type="ECO:0000256" key="5">
    <source>
        <dbReference type="ARBA" id="ARBA00022975"/>
    </source>
</evidence>
<gene>
    <name evidence="6" type="primary">pyrE</name>
    <name evidence="8" type="ORF">A3A93_00220</name>
</gene>
<dbReference type="GO" id="GO:0004588">
    <property type="term" value="F:orotate phosphoribosyltransferase activity"/>
    <property type="evidence" value="ECO:0007669"/>
    <property type="project" value="UniProtKB-UniRule"/>
</dbReference>
<feature type="binding site" evidence="6">
    <location>
        <position position="131"/>
    </location>
    <ligand>
        <name>orotate</name>
        <dbReference type="ChEBI" id="CHEBI:30839"/>
    </ligand>
</feature>
<dbReference type="InterPro" id="IPR023031">
    <property type="entry name" value="OPRT"/>
</dbReference>
<feature type="binding site" description="in other chain" evidence="6">
    <location>
        <begin position="127"/>
        <end position="135"/>
    </location>
    <ligand>
        <name>5-phospho-alpha-D-ribose 1-diphosphate</name>
        <dbReference type="ChEBI" id="CHEBI:58017"/>
        <note>ligand shared between dimeric partners</note>
    </ligand>
</feature>
<evidence type="ECO:0000256" key="3">
    <source>
        <dbReference type="ARBA" id="ARBA00022676"/>
    </source>
</evidence>
<dbReference type="PANTHER" id="PTHR19278">
    <property type="entry name" value="OROTATE PHOSPHORIBOSYLTRANSFERASE"/>
    <property type="match status" value="1"/>
</dbReference>
<feature type="binding site" evidence="6">
    <location>
        <position position="101"/>
    </location>
    <ligand>
        <name>5-phospho-alpha-D-ribose 1-diphosphate</name>
        <dbReference type="ChEBI" id="CHEBI:58017"/>
        <note>ligand shared between dimeric partners</note>
    </ligand>
</feature>
<reference evidence="8 9" key="1">
    <citation type="journal article" date="2016" name="Nat. Commun.">
        <title>Thousands of microbial genomes shed light on interconnected biogeochemical processes in an aquifer system.</title>
        <authorList>
            <person name="Anantharaman K."/>
            <person name="Brown C.T."/>
            <person name="Hug L.A."/>
            <person name="Sharon I."/>
            <person name="Castelle C.J."/>
            <person name="Probst A.J."/>
            <person name="Thomas B.C."/>
            <person name="Singh A."/>
            <person name="Wilkins M.J."/>
            <person name="Karaoz U."/>
            <person name="Brodie E.L."/>
            <person name="Williams K.H."/>
            <person name="Hubbard S.S."/>
            <person name="Banfield J.F."/>
        </authorList>
    </citation>
    <scope>NUCLEOTIDE SEQUENCE [LARGE SCALE GENOMIC DNA]</scope>
</reference>
<evidence type="ECO:0000256" key="2">
    <source>
        <dbReference type="ARBA" id="ARBA00011971"/>
    </source>
</evidence>
<dbReference type="SUPFAM" id="SSF53271">
    <property type="entry name" value="PRTase-like"/>
    <property type="match status" value="1"/>
</dbReference>
<comment type="caution">
    <text evidence="6">Lacks conserved residue(s) required for the propagation of feature annotation.</text>
</comment>
<organism evidence="8 9">
    <name type="scientific">Candidatus Roizmanbacteria bacterium RIFCSPLOWO2_01_FULL_38_12</name>
    <dbReference type="NCBI Taxonomy" id="1802061"/>
    <lineage>
        <taxon>Bacteria</taxon>
        <taxon>Candidatus Roizmaniibacteriota</taxon>
    </lineage>
</organism>
<comment type="catalytic activity">
    <reaction evidence="6">
        <text>orotidine 5'-phosphate + diphosphate = orotate + 5-phospho-alpha-D-ribose 1-diphosphate</text>
        <dbReference type="Rhea" id="RHEA:10380"/>
        <dbReference type="ChEBI" id="CHEBI:30839"/>
        <dbReference type="ChEBI" id="CHEBI:33019"/>
        <dbReference type="ChEBI" id="CHEBI:57538"/>
        <dbReference type="ChEBI" id="CHEBI:58017"/>
        <dbReference type="EC" id="2.4.2.10"/>
    </reaction>
</comment>
<dbReference type="HAMAP" id="MF_01208">
    <property type="entry name" value="PyrE"/>
    <property type="match status" value="1"/>
</dbReference>
<feature type="binding site" description="in other chain" evidence="6">
    <location>
        <position position="102"/>
    </location>
    <ligand>
        <name>5-phospho-alpha-D-ribose 1-diphosphate</name>
        <dbReference type="ChEBI" id="CHEBI:58017"/>
        <note>ligand shared between dimeric partners</note>
    </ligand>
</feature>
<dbReference type="Gene3D" id="3.40.50.2020">
    <property type="match status" value="1"/>
</dbReference>
<dbReference type="InterPro" id="IPR029057">
    <property type="entry name" value="PRTase-like"/>
</dbReference>
<dbReference type="STRING" id="1802061.A3A93_00220"/>
<feature type="binding site" evidence="6">
    <location>
        <position position="105"/>
    </location>
    <ligand>
        <name>5-phospho-alpha-D-ribose 1-diphosphate</name>
        <dbReference type="ChEBI" id="CHEBI:58017"/>
        <note>ligand shared between dimeric partners</note>
    </ligand>
</feature>
<feature type="domain" description="Phosphoribosyltransferase" evidence="7">
    <location>
        <begin position="63"/>
        <end position="149"/>
    </location>
</feature>
<evidence type="ECO:0000259" key="7">
    <source>
        <dbReference type="Pfam" id="PF00156"/>
    </source>
</evidence>
<keyword evidence="3 6" id="KW-0328">Glycosyltransferase</keyword>
<dbReference type="PANTHER" id="PTHR19278:SF9">
    <property type="entry name" value="URIDINE 5'-MONOPHOSPHATE SYNTHASE"/>
    <property type="match status" value="1"/>
</dbReference>
<evidence type="ECO:0000313" key="8">
    <source>
        <dbReference type="EMBL" id="OGK46966.1"/>
    </source>
</evidence>
<comment type="pathway">
    <text evidence="1 6">Pyrimidine metabolism; UMP biosynthesis via de novo pathway; UMP from orotate: step 1/2.</text>
</comment>
<keyword evidence="4 6" id="KW-0808">Transferase</keyword>
<dbReference type="GO" id="GO:0044205">
    <property type="term" value="P:'de novo' UMP biosynthetic process"/>
    <property type="evidence" value="ECO:0007669"/>
    <property type="project" value="UniProtKB-UniRule"/>
</dbReference>
<dbReference type="UniPathway" id="UPA00070">
    <property type="reaction ID" value="UER00119"/>
</dbReference>